<feature type="compositionally biased region" description="Gly residues" evidence="1">
    <location>
        <begin position="279"/>
        <end position="288"/>
    </location>
</feature>
<feature type="compositionally biased region" description="Low complexity" evidence="1">
    <location>
        <begin position="268"/>
        <end position="278"/>
    </location>
</feature>
<feature type="compositionally biased region" description="Basic and acidic residues" evidence="1">
    <location>
        <begin position="413"/>
        <end position="423"/>
    </location>
</feature>
<evidence type="ECO:0008006" key="4">
    <source>
        <dbReference type="Google" id="ProtNLM"/>
    </source>
</evidence>
<protein>
    <recommendedName>
        <fullName evidence="4">PPE domain-containing protein</fullName>
    </recommendedName>
</protein>
<feature type="compositionally biased region" description="Acidic residues" evidence="1">
    <location>
        <begin position="367"/>
        <end position="400"/>
    </location>
</feature>
<evidence type="ECO:0000313" key="3">
    <source>
        <dbReference type="Proteomes" id="UP001589698"/>
    </source>
</evidence>
<keyword evidence="3" id="KW-1185">Reference proteome</keyword>
<evidence type="ECO:0000313" key="2">
    <source>
        <dbReference type="EMBL" id="MFC0222332.1"/>
    </source>
</evidence>
<dbReference type="EMBL" id="JBHLXH010000001">
    <property type="protein sequence ID" value="MFC0222332.1"/>
    <property type="molecule type" value="Genomic_DNA"/>
</dbReference>
<proteinExistence type="predicted"/>
<dbReference type="RefSeq" id="WP_378517986.1">
    <property type="nucleotide sequence ID" value="NZ_CBCSDI010000027.1"/>
</dbReference>
<feature type="region of interest" description="Disordered" evidence="1">
    <location>
        <begin position="250"/>
        <end position="423"/>
    </location>
</feature>
<organism evidence="2 3">
    <name type="scientific">Nocardioides zeicaulis</name>
    <dbReference type="NCBI Taxonomy" id="1776857"/>
    <lineage>
        <taxon>Bacteria</taxon>
        <taxon>Bacillati</taxon>
        <taxon>Actinomycetota</taxon>
        <taxon>Actinomycetes</taxon>
        <taxon>Propionibacteriales</taxon>
        <taxon>Nocardioidaceae</taxon>
        <taxon>Nocardioides</taxon>
    </lineage>
</organism>
<feature type="compositionally biased region" description="Basic and acidic residues" evidence="1">
    <location>
        <begin position="304"/>
        <end position="366"/>
    </location>
</feature>
<gene>
    <name evidence="2" type="ORF">ACFFJG_07565</name>
</gene>
<evidence type="ECO:0000256" key="1">
    <source>
        <dbReference type="SAM" id="MobiDB-lite"/>
    </source>
</evidence>
<comment type="caution">
    <text evidence="2">The sequence shown here is derived from an EMBL/GenBank/DDBJ whole genome shotgun (WGS) entry which is preliminary data.</text>
</comment>
<reference evidence="2 3" key="1">
    <citation type="submission" date="2024-09" db="EMBL/GenBank/DDBJ databases">
        <authorList>
            <person name="Sun Q."/>
            <person name="Mori K."/>
        </authorList>
    </citation>
    <scope>NUCLEOTIDE SEQUENCE [LARGE SCALE GENOMIC DNA]</scope>
    <source>
        <strain evidence="2 3">CCM 8654</strain>
    </source>
</reference>
<name>A0ABV6E022_9ACTN</name>
<dbReference type="Proteomes" id="UP001589698">
    <property type="component" value="Unassembled WGS sequence"/>
</dbReference>
<accession>A0ABV6E022</accession>
<sequence>MPANPWELRADVRPLEVAAQRWSEIALVMAGRAEELVGAARHATDGWDADAAESFDAHRREVLMNLDHFTTLAEQMASSLRAVAEMMLAGQAELDREWSAVALVPHEVVGESRHLVFRPDRDEDRSLVSRAQTGADDVRNRLAAALEQEGERLRATRAELVTIRTELVTLSSTGFPTVVSTDDAPTGVGTLTPGSTSVPGSAQSGLAAGLPPLGPLSVSMPDLTGLDAGSLSAPVAGAAAAGLVRGARASRAATSGTPPIGGMGAGAMGARAGSATRGASGGRAGTGGRRLTTPRLSDTDADDEQARAARERSAEKDAKRATLEEKRAERAARRAARRAEREGEHLDPADRAARRAGRERDDRDPDDRTDDELAEDLDDDLDDELDDELDEGDGGLDGDASEGAGGQPASADVPRDGRGSGRR</sequence>